<evidence type="ECO:0000313" key="7">
    <source>
        <dbReference type="EMBL" id="SEM84973.1"/>
    </source>
</evidence>
<comment type="pathway">
    <text evidence="4">Amino-acid biosynthesis.</text>
</comment>
<sequence>MADPFGFMKYERLQNPMRKVDTRILDFDELEEDITEEQRRLQAARCMNCGVPHCHAGQFYSGGRAVSGCPNDNLIPEWNDLIYRKEDWAAFRRLTLTNPLPEFTGLVCPAPCEVACNEALHDKAVTIRNNEHYIIETAFKNDWVKQTGLPQKRNGLKIAIVGSGPSGLACAWRLNQLGYTVTVYEKSDQPGGLLMYGIPNMKLPKEMVKRRVDLMKEVGITFVVNTEVGADVKAQELLANYDKVVLTIGAGVPRDLSVPGREFSGIYFAVDYLTKATKEVLKDGTKAKHKLKGKKVLVIGGGDTGNDCIATAIRQGASDITQLEITRRPPRVRQADNPWPQWPRVEKVGYGQEEAQFIMQHPVTSYEKTAVAFKGENGRVKSATVAQAQLFKPVKGTEKEIPCDLVLIAMGFTGVNKAVLANFGVTKVESDGTTDKDQVYVAGDAKRGPSLVIWGIREGMQIAGKVNASCKAREK</sequence>
<feature type="domain" description="FAD/NAD(P)-binding" evidence="5">
    <location>
        <begin position="157"/>
        <end position="459"/>
    </location>
</feature>
<evidence type="ECO:0000256" key="1">
    <source>
        <dbReference type="ARBA" id="ARBA00022605"/>
    </source>
</evidence>
<dbReference type="InterPro" id="IPR006005">
    <property type="entry name" value="Glut_synth_ssu1"/>
</dbReference>
<keyword evidence="3" id="KW-0314">Glutamate biosynthesis</keyword>
<evidence type="ECO:0000256" key="2">
    <source>
        <dbReference type="ARBA" id="ARBA00023002"/>
    </source>
</evidence>
<dbReference type="PRINTS" id="PR00419">
    <property type="entry name" value="ADXRDTASE"/>
</dbReference>
<evidence type="ECO:0000259" key="6">
    <source>
        <dbReference type="Pfam" id="PF14691"/>
    </source>
</evidence>
<dbReference type="InterPro" id="IPR028261">
    <property type="entry name" value="DPD_II"/>
</dbReference>
<evidence type="ECO:0000256" key="4">
    <source>
        <dbReference type="ARBA" id="ARBA00029440"/>
    </source>
</evidence>
<dbReference type="PANTHER" id="PTHR43100:SF3">
    <property type="entry name" value="FAD_NAD(P)-BINDING DOMAIN-CONTAINING PROTEIN"/>
    <property type="match status" value="1"/>
</dbReference>
<evidence type="ECO:0000313" key="8">
    <source>
        <dbReference type="Proteomes" id="UP000182089"/>
    </source>
</evidence>
<dbReference type="InterPro" id="IPR009051">
    <property type="entry name" value="Helical_ferredxn"/>
</dbReference>
<dbReference type="Pfam" id="PF14691">
    <property type="entry name" value="Fer4_20"/>
    <property type="match status" value="1"/>
</dbReference>
<dbReference type="EMBL" id="FOCC01000010">
    <property type="protein sequence ID" value="SEM84973.1"/>
    <property type="molecule type" value="Genomic_DNA"/>
</dbReference>
<keyword evidence="1" id="KW-0028">Amino-acid biosynthesis</keyword>
<dbReference type="Gene3D" id="3.50.50.60">
    <property type="entry name" value="FAD/NAD(P)-binding domain"/>
    <property type="match status" value="1"/>
</dbReference>
<comment type="caution">
    <text evidence="7">The sequence shown here is derived from an EMBL/GenBank/DDBJ whole genome shotgun (WGS) entry which is preliminary data.</text>
</comment>
<dbReference type="PANTHER" id="PTHR43100">
    <property type="entry name" value="GLUTAMATE SYNTHASE [NADPH] SMALL CHAIN"/>
    <property type="match status" value="1"/>
</dbReference>
<reference evidence="7 8" key="1">
    <citation type="submission" date="2016-10" db="EMBL/GenBank/DDBJ databases">
        <authorList>
            <person name="Varghese N."/>
            <person name="Submissions S."/>
        </authorList>
    </citation>
    <scope>NUCLEOTIDE SEQUENCE [LARGE SCALE GENOMIC DNA]</scope>
    <source>
        <strain evidence="7 8">WC1T17</strain>
    </source>
</reference>
<feature type="domain" description="Dihydroprymidine dehydrogenase" evidence="6">
    <location>
        <begin position="25"/>
        <end position="142"/>
    </location>
</feature>
<organism evidence="7 8">
    <name type="scientific">Ligilactobacillus ruminis</name>
    <dbReference type="NCBI Taxonomy" id="1623"/>
    <lineage>
        <taxon>Bacteria</taxon>
        <taxon>Bacillati</taxon>
        <taxon>Bacillota</taxon>
        <taxon>Bacilli</taxon>
        <taxon>Lactobacillales</taxon>
        <taxon>Lactobacillaceae</taxon>
        <taxon>Ligilactobacillus</taxon>
    </lineage>
</organism>
<dbReference type="SUPFAM" id="SSF51971">
    <property type="entry name" value="Nucleotide-binding domain"/>
    <property type="match status" value="1"/>
</dbReference>
<proteinExistence type="predicted"/>
<name>A0ABY1ACU0_9LACO</name>
<dbReference type="Proteomes" id="UP000182089">
    <property type="component" value="Unassembled WGS sequence"/>
</dbReference>
<dbReference type="InterPro" id="IPR023753">
    <property type="entry name" value="FAD/NAD-binding_dom"/>
</dbReference>
<evidence type="ECO:0000256" key="3">
    <source>
        <dbReference type="ARBA" id="ARBA00023164"/>
    </source>
</evidence>
<dbReference type="NCBIfam" id="TIGR01317">
    <property type="entry name" value="GOGAT_sm_gam"/>
    <property type="match status" value="1"/>
</dbReference>
<dbReference type="Gene3D" id="1.10.1060.10">
    <property type="entry name" value="Alpha-helical ferredoxin"/>
    <property type="match status" value="1"/>
</dbReference>
<dbReference type="InterPro" id="IPR036188">
    <property type="entry name" value="FAD/NAD-bd_sf"/>
</dbReference>
<protein>
    <submittedName>
        <fullName evidence="7">Glutamate synthase (NADPH/NADH) small chain</fullName>
    </submittedName>
</protein>
<dbReference type="InterPro" id="IPR051394">
    <property type="entry name" value="Glutamate_Synthase"/>
</dbReference>
<dbReference type="Pfam" id="PF07992">
    <property type="entry name" value="Pyr_redox_2"/>
    <property type="match status" value="1"/>
</dbReference>
<evidence type="ECO:0000259" key="5">
    <source>
        <dbReference type="Pfam" id="PF07992"/>
    </source>
</evidence>
<keyword evidence="2" id="KW-0560">Oxidoreductase</keyword>
<gene>
    <name evidence="7" type="ORF">SAMN05216431_11066</name>
</gene>
<accession>A0ABY1ACU0</accession>
<dbReference type="SUPFAM" id="SSF46548">
    <property type="entry name" value="alpha-helical ferredoxin"/>
    <property type="match status" value="1"/>
</dbReference>
<dbReference type="Gene3D" id="3.40.50.720">
    <property type="entry name" value="NAD(P)-binding Rossmann-like Domain"/>
    <property type="match status" value="1"/>
</dbReference>